<accession>A0A0A9HLG2</accession>
<organism evidence="1">
    <name type="scientific">Arundo donax</name>
    <name type="common">Giant reed</name>
    <name type="synonym">Donax arundinaceus</name>
    <dbReference type="NCBI Taxonomy" id="35708"/>
    <lineage>
        <taxon>Eukaryota</taxon>
        <taxon>Viridiplantae</taxon>
        <taxon>Streptophyta</taxon>
        <taxon>Embryophyta</taxon>
        <taxon>Tracheophyta</taxon>
        <taxon>Spermatophyta</taxon>
        <taxon>Magnoliopsida</taxon>
        <taxon>Liliopsida</taxon>
        <taxon>Poales</taxon>
        <taxon>Poaceae</taxon>
        <taxon>PACMAD clade</taxon>
        <taxon>Arundinoideae</taxon>
        <taxon>Arundineae</taxon>
        <taxon>Arundo</taxon>
    </lineage>
</organism>
<proteinExistence type="predicted"/>
<name>A0A0A9HLG2_ARUDO</name>
<evidence type="ECO:0000313" key="1">
    <source>
        <dbReference type="EMBL" id="JAE36659.1"/>
    </source>
</evidence>
<protein>
    <submittedName>
        <fullName evidence="1">Uncharacterized protein</fullName>
    </submittedName>
</protein>
<sequence>MKIMCSFFSKCSFLIL</sequence>
<reference evidence="1" key="2">
    <citation type="journal article" date="2015" name="Data Brief">
        <title>Shoot transcriptome of the giant reed, Arundo donax.</title>
        <authorList>
            <person name="Barrero R.A."/>
            <person name="Guerrero F.D."/>
            <person name="Moolhuijzen P."/>
            <person name="Goolsby J.A."/>
            <person name="Tidwell J."/>
            <person name="Bellgard S.E."/>
            <person name="Bellgard M.I."/>
        </authorList>
    </citation>
    <scope>NUCLEOTIDE SEQUENCE</scope>
    <source>
        <tissue evidence="1">Shoot tissue taken approximately 20 cm above the soil surface</tissue>
    </source>
</reference>
<dbReference type="AlphaFoldDB" id="A0A0A9HLG2"/>
<dbReference type="EMBL" id="GBRH01161237">
    <property type="protein sequence ID" value="JAE36659.1"/>
    <property type="molecule type" value="Transcribed_RNA"/>
</dbReference>
<reference evidence="1" key="1">
    <citation type="submission" date="2014-09" db="EMBL/GenBank/DDBJ databases">
        <authorList>
            <person name="Magalhaes I.L.F."/>
            <person name="Oliveira U."/>
            <person name="Santos F.R."/>
            <person name="Vidigal T.H.D.A."/>
            <person name="Brescovit A.D."/>
            <person name="Santos A.J."/>
        </authorList>
    </citation>
    <scope>NUCLEOTIDE SEQUENCE</scope>
    <source>
        <tissue evidence="1">Shoot tissue taken approximately 20 cm above the soil surface</tissue>
    </source>
</reference>